<dbReference type="EMBL" id="CAADIP010000031">
    <property type="protein sequence ID" value="VFR92443.1"/>
    <property type="molecule type" value="Genomic_DNA"/>
</dbReference>
<accession>A0A484NVE0</accession>
<reference evidence="1" key="1">
    <citation type="submission" date="2019-03" db="EMBL/GenBank/DDBJ databases">
        <authorList>
            <person name="Danneels B."/>
        </authorList>
    </citation>
    <scope>NUCLEOTIDE SEQUENCE</scope>
</reference>
<dbReference type="AlphaFoldDB" id="A0A484NVE0"/>
<organism evidence="1">
    <name type="scientific">plant metagenome</name>
    <dbReference type="NCBI Taxonomy" id="1297885"/>
    <lineage>
        <taxon>unclassified sequences</taxon>
        <taxon>metagenomes</taxon>
        <taxon>organismal metagenomes</taxon>
    </lineage>
</organism>
<proteinExistence type="predicted"/>
<evidence type="ECO:0000313" key="2">
    <source>
        <dbReference type="EMBL" id="VFR53099.1"/>
    </source>
</evidence>
<dbReference type="EMBL" id="CAADHY010000006">
    <property type="protein sequence ID" value="VFR16781.1"/>
    <property type="molecule type" value="Genomic_DNA"/>
</dbReference>
<dbReference type="EMBL" id="CAADIO010000004">
    <property type="protein sequence ID" value="VFR81486.1"/>
    <property type="molecule type" value="Genomic_DNA"/>
</dbReference>
<gene>
    <name evidence="1" type="ORF">AMP9_2496</name>
    <name evidence="2" type="ORF">BRI6_2642</name>
    <name evidence="3" type="ORF">BRI9_2698</name>
    <name evidence="5" type="ORF">IVO3_2697</name>
    <name evidence="4" type="ORF">RAN3_2594</name>
    <name evidence="6" type="ORF">RAN7_2670</name>
</gene>
<evidence type="ECO:0000313" key="5">
    <source>
        <dbReference type="EMBL" id="VFR92443.1"/>
    </source>
</evidence>
<evidence type="ECO:0000313" key="3">
    <source>
        <dbReference type="EMBL" id="VFR65207.1"/>
    </source>
</evidence>
<dbReference type="EMBL" id="CAADIK010000012">
    <property type="protein sequence ID" value="VFR65207.1"/>
    <property type="molecule type" value="Genomic_DNA"/>
</dbReference>
<protein>
    <submittedName>
        <fullName evidence="1">Uncharacterized protein</fullName>
    </submittedName>
</protein>
<dbReference type="EMBL" id="CAADIZ010000030">
    <property type="protein sequence ID" value="VFS24957.1"/>
    <property type="molecule type" value="Genomic_DNA"/>
</dbReference>
<evidence type="ECO:0000313" key="1">
    <source>
        <dbReference type="EMBL" id="VFR16781.1"/>
    </source>
</evidence>
<name>A0A484NVE0_9ZZZZ</name>
<dbReference type="EMBL" id="CAADII010000007">
    <property type="protein sequence ID" value="VFR53099.1"/>
    <property type="molecule type" value="Genomic_DNA"/>
</dbReference>
<sequence>MARFFVQVHGRGSTAARGRFVRQKRFTNTRKRNIGNGECIAER</sequence>
<evidence type="ECO:0000313" key="6">
    <source>
        <dbReference type="EMBL" id="VFS24957.1"/>
    </source>
</evidence>
<evidence type="ECO:0000313" key="4">
    <source>
        <dbReference type="EMBL" id="VFR81486.1"/>
    </source>
</evidence>